<keyword evidence="3" id="KW-1185">Reference proteome</keyword>
<evidence type="ECO:0000313" key="2">
    <source>
        <dbReference type="EMBL" id="OOF99887.1"/>
    </source>
</evidence>
<dbReference type="AlphaFoldDB" id="A0A1R3RZM4"/>
<reference evidence="3" key="1">
    <citation type="journal article" date="2017" name="Genome Biol.">
        <title>Comparative genomics reveals high biological diversity and specific adaptations in the industrially and medically important fungal genus Aspergillus.</title>
        <authorList>
            <person name="de Vries R.P."/>
            <person name="Riley R."/>
            <person name="Wiebenga A."/>
            <person name="Aguilar-Osorio G."/>
            <person name="Amillis S."/>
            <person name="Uchima C.A."/>
            <person name="Anderluh G."/>
            <person name="Asadollahi M."/>
            <person name="Askin M."/>
            <person name="Barry K."/>
            <person name="Battaglia E."/>
            <person name="Bayram O."/>
            <person name="Benocci T."/>
            <person name="Braus-Stromeyer S.A."/>
            <person name="Caldana C."/>
            <person name="Canovas D."/>
            <person name="Cerqueira G.C."/>
            <person name="Chen F."/>
            <person name="Chen W."/>
            <person name="Choi C."/>
            <person name="Clum A."/>
            <person name="Dos Santos R.A."/>
            <person name="Damasio A.R."/>
            <person name="Diallinas G."/>
            <person name="Emri T."/>
            <person name="Fekete E."/>
            <person name="Flipphi M."/>
            <person name="Freyberg S."/>
            <person name="Gallo A."/>
            <person name="Gournas C."/>
            <person name="Habgood R."/>
            <person name="Hainaut M."/>
            <person name="Harispe M.L."/>
            <person name="Henrissat B."/>
            <person name="Hilden K.S."/>
            <person name="Hope R."/>
            <person name="Hossain A."/>
            <person name="Karabika E."/>
            <person name="Karaffa L."/>
            <person name="Karanyi Z."/>
            <person name="Krasevec N."/>
            <person name="Kuo A."/>
            <person name="Kusch H."/>
            <person name="LaButti K."/>
            <person name="Lagendijk E.L."/>
            <person name="Lapidus A."/>
            <person name="Levasseur A."/>
            <person name="Lindquist E."/>
            <person name="Lipzen A."/>
            <person name="Logrieco A.F."/>
            <person name="MacCabe A."/>
            <person name="Maekelae M.R."/>
            <person name="Malavazi I."/>
            <person name="Melin P."/>
            <person name="Meyer V."/>
            <person name="Mielnichuk N."/>
            <person name="Miskei M."/>
            <person name="Molnar A.P."/>
            <person name="Mule G."/>
            <person name="Ngan C.Y."/>
            <person name="Orejas M."/>
            <person name="Orosz E."/>
            <person name="Ouedraogo J.P."/>
            <person name="Overkamp K.M."/>
            <person name="Park H.-S."/>
            <person name="Perrone G."/>
            <person name="Piumi F."/>
            <person name="Punt P.J."/>
            <person name="Ram A.F."/>
            <person name="Ramon A."/>
            <person name="Rauscher S."/>
            <person name="Record E."/>
            <person name="Riano-Pachon D.M."/>
            <person name="Robert V."/>
            <person name="Roehrig J."/>
            <person name="Ruller R."/>
            <person name="Salamov A."/>
            <person name="Salih N.S."/>
            <person name="Samson R.A."/>
            <person name="Sandor E."/>
            <person name="Sanguinetti M."/>
            <person name="Schuetze T."/>
            <person name="Sepcic K."/>
            <person name="Shelest E."/>
            <person name="Sherlock G."/>
            <person name="Sophianopoulou V."/>
            <person name="Squina F.M."/>
            <person name="Sun H."/>
            <person name="Susca A."/>
            <person name="Todd R.B."/>
            <person name="Tsang A."/>
            <person name="Unkles S.E."/>
            <person name="van de Wiele N."/>
            <person name="van Rossen-Uffink D."/>
            <person name="Oliveira J.V."/>
            <person name="Vesth T.C."/>
            <person name="Visser J."/>
            <person name="Yu J.-H."/>
            <person name="Zhou M."/>
            <person name="Andersen M.R."/>
            <person name="Archer D.B."/>
            <person name="Baker S.E."/>
            <person name="Benoit I."/>
            <person name="Brakhage A.A."/>
            <person name="Braus G.H."/>
            <person name="Fischer R."/>
            <person name="Frisvad J.C."/>
            <person name="Goldman G.H."/>
            <person name="Houbraken J."/>
            <person name="Oakley B."/>
            <person name="Pocsi I."/>
            <person name="Scazzocchio C."/>
            <person name="Seiboth B."/>
            <person name="vanKuyk P.A."/>
            <person name="Wortman J."/>
            <person name="Dyer P.S."/>
            <person name="Grigoriev I.V."/>
        </authorList>
    </citation>
    <scope>NUCLEOTIDE SEQUENCE [LARGE SCALE GENOMIC DNA]</scope>
    <source>
        <strain evidence="3">ITEM 5010</strain>
    </source>
</reference>
<feature type="compositionally biased region" description="Polar residues" evidence="1">
    <location>
        <begin position="15"/>
        <end position="36"/>
    </location>
</feature>
<evidence type="ECO:0000256" key="1">
    <source>
        <dbReference type="SAM" id="MobiDB-lite"/>
    </source>
</evidence>
<dbReference type="PANTHER" id="PTHR37540:SF10">
    <property type="entry name" value="SIGMA-70 REGION 2 FAMILY PROTEIN"/>
    <property type="match status" value="1"/>
</dbReference>
<dbReference type="PANTHER" id="PTHR37540">
    <property type="entry name" value="TRANSCRIPTION FACTOR (ACR-2), PUTATIVE-RELATED-RELATED"/>
    <property type="match status" value="1"/>
</dbReference>
<dbReference type="InterPro" id="IPR021858">
    <property type="entry name" value="Fun_TF"/>
</dbReference>
<dbReference type="EMBL" id="KV907494">
    <property type="protein sequence ID" value="OOF99887.1"/>
    <property type="molecule type" value="Genomic_DNA"/>
</dbReference>
<feature type="region of interest" description="Disordered" evidence="1">
    <location>
        <begin position="177"/>
        <end position="197"/>
    </location>
</feature>
<evidence type="ECO:0000313" key="3">
    <source>
        <dbReference type="Proteomes" id="UP000188318"/>
    </source>
</evidence>
<dbReference type="STRING" id="602072.A0A1R3RZM4"/>
<protein>
    <recommendedName>
        <fullName evidence="4">Sigma-70 region 2 family protein</fullName>
    </recommendedName>
</protein>
<organism evidence="2 3">
    <name type="scientific">Aspergillus carbonarius (strain ITEM 5010)</name>
    <dbReference type="NCBI Taxonomy" id="602072"/>
    <lineage>
        <taxon>Eukaryota</taxon>
        <taxon>Fungi</taxon>
        <taxon>Dikarya</taxon>
        <taxon>Ascomycota</taxon>
        <taxon>Pezizomycotina</taxon>
        <taxon>Eurotiomycetes</taxon>
        <taxon>Eurotiomycetidae</taxon>
        <taxon>Eurotiales</taxon>
        <taxon>Aspergillaceae</taxon>
        <taxon>Aspergillus</taxon>
        <taxon>Aspergillus subgen. Circumdati</taxon>
    </lineage>
</organism>
<dbReference type="VEuPathDB" id="FungiDB:ASPCADRAFT_126777"/>
<feature type="region of interest" description="Disordered" evidence="1">
    <location>
        <begin position="1"/>
        <end position="81"/>
    </location>
</feature>
<proteinExistence type="predicted"/>
<name>A0A1R3RZM4_ASPC5</name>
<evidence type="ECO:0008006" key="4">
    <source>
        <dbReference type="Google" id="ProtNLM"/>
    </source>
</evidence>
<accession>A0A1R3RZM4</accession>
<dbReference type="Pfam" id="PF11951">
    <property type="entry name" value="Fungal_trans_2"/>
    <property type="match status" value="1"/>
</dbReference>
<feature type="compositionally biased region" description="Low complexity" evidence="1">
    <location>
        <begin position="54"/>
        <end position="73"/>
    </location>
</feature>
<dbReference type="Proteomes" id="UP000188318">
    <property type="component" value="Unassembled WGS sequence"/>
</dbReference>
<dbReference type="OrthoDB" id="4158087at2759"/>
<gene>
    <name evidence="2" type="ORF">ASPCADRAFT_126777</name>
</gene>
<dbReference type="OMA" id="NTWAWVR"/>
<sequence length="660" mass="74670">MSDEPSNADAKRSTKGSSRTQWQFIDASDNSRSTLTKVKRHVMQEYMRQKRQAAEQSGAEIEESASQSQGQGQKPRRPKCIIDQADDTNVIRQLDFRDSDKSHELAADMQGHVLESSPDHPPEQPELKEIVETHAIEDRAHQIPDPVSLTSYGDMPFRSQVFYSSLDIPKTYSSLSQSSTSDISTLTPSSSAPTTPLEVTLSPKTILSAARTDPFNSLPLELDLEGQRLFDFYVNEMPACSYGNHFRSPKAHNWYTAVFVPEGMKGPVAFQNTILVHAANTWVWVRDEEPDETALHHRDRAITMLREHRERNPDDISDEAIIACLSAAGLEDFDPRPGHKQISWLHMRAAREMIRARGGPSAFENTRLGMLINWQDYILSGYETEGPSFFFEYNPPTSPQMTVPYDGHLSPNRISAPGIAPYTMSFTEHHPLSPREEIHNQCNEFTNFLKRCEQLAVHQRRTLDLDMAPVRLTAFRQNSLLYQILASPPGLRFTASGNRKQFVARLVALIMLNSGLWDYRSSVLYSEAFLRGLEQAVLDSEVNMSGSVEALLQIMLECDDASIKIPDTMRYLPLHSGNPDFTQYSPIAQTPYGRPWFAGRMLKVAKRLSFDTWMNVNYFLFSCLTLHPGIPSVSLWESDLRQEILNAPLTEYVMPSLHGQ</sequence>